<sequence length="507" mass="56809">MGSTKALVVDFGNVLCTWTPPRELSIPPKKLKQIMSSDIWLDYERGIYKSEDECYLAVATRFGVSPSDLSSVMKKARESLQPNTATLNHLSHLKKTQPGLRIYGLTNTPLPEQSSVRSIAQEWPIFDHIYISGILGMRKPDIGCYRLVLRKIGLPAESVVFIDDSPENILAAQSLGVHSILFQSHDQLSRQLGNVLGDPIQRGHNFLLSNAKQMNSTTDKGVIIRDNFAQLLIIELTQNPDLVALETWDRTWNFFIGPPQLTTESFPNDLDTTSIALSVLPVDKEVVWSVMDEMLTFTNADGIFMTYFDRSRPRVDPVVCTNVLNLFCMHGRESEVAATFDWVLDVLRNSAYLSGSRYYSSPDCFLYFLSRLSCVVRDGTRRRELKSLLKQQVSQRIGADGDSVSLATRLLASNILGITNGRDRSRLLALQETDGGWPAGWVYKFGSSGVQIGNRGLSTALALKSIERQKGPVEAISSEPEAWWPSLRLDRLLNVWPFIDWKGYSPS</sequence>
<organism evidence="1 2">
    <name type="scientific">Aspergillus versicolor CBS 583.65</name>
    <dbReference type="NCBI Taxonomy" id="1036611"/>
    <lineage>
        <taxon>Eukaryota</taxon>
        <taxon>Fungi</taxon>
        <taxon>Dikarya</taxon>
        <taxon>Ascomycota</taxon>
        <taxon>Pezizomycotina</taxon>
        <taxon>Eurotiomycetes</taxon>
        <taxon>Eurotiomycetidae</taxon>
        <taxon>Eurotiales</taxon>
        <taxon>Aspergillaceae</taxon>
        <taxon>Aspergillus</taxon>
        <taxon>Aspergillus subgen. Nidulantes</taxon>
    </lineage>
</organism>
<dbReference type="InterPro" id="IPR006439">
    <property type="entry name" value="HAD-SF_hydro_IA"/>
</dbReference>
<dbReference type="NCBIfam" id="TIGR01509">
    <property type="entry name" value="HAD-SF-IA-v3"/>
    <property type="match status" value="1"/>
</dbReference>
<dbReference type="RefSeq" id="XP_040661560.1">
    <property type="nucleotide sequence ID" value="XM_040815908.1"/>
</dbReference>
<reference evidence="2" key="1">
    <citation type="journal article" date="2017" name="Genome Biol.">
        <title>Comparative genomics reveals high biological diversity and specific adaptations in the industrially and medically important fungal genus Aspergillus.</title>
        <authorList>
            <person name="de Vries R.P."/>
            <person name="Riley R."/>
            <person name="Wiebenga A."/>
            <person name="Aguilar-Osorio G."/>
            <person name="Amillis S."/>
            <person name="Uchima C.A."/>
            <person name="Anderluh G."/>
            <person name="Asadollahi M."/>
            <person name="Askin M."/>
            <person name="Barry K."/>
            <person name="Battaglia E."/>
            <person name="Bayram O."/>
            <person name="Benocci T."/>
            <person name="Braus-Stromeyer S.A."/>
            <person name="Caldana C."/>
            <person name="Canovas D."/>
            <person name="Cerqueira G.C."/>
            <person name="Chen F."/>
            <person name="Chen W."/>
            <person name="Choi C."/>
            <person name="Clum A."/>
            <person name="Dos Santos R.A."/>
            <person name="Damasio A.R."/>
            <person name="Diallinas G."/>
            <person name="Emri T."/>
            <person name="Fekete E."/>
            <person name="Flipphi M."/>
            <person name="Freyberg S."/>
            <person name="Gallo A."/>
            <person name="Gournas C."/>
            <person name="Habgood R."/>
            <person name="Hainaut M."/>
            <person name="Harispe M.L."/>
            <person name="Henrissat B."/>
            <person name="Hilden K.S."/>
            <person name="Hope R."/>
            <person name="Hossain A."/>
            <person name="Karabika E."/>
            <person name="Karaffa L."/>
            <person name="Karanyi Z."/>
            <person name="Krasevec N."/>
            <person name="Kuo A."/>
            <person name="Kusch H."/>
            <person name="LaButti K."/>
            <person name="Lagendijk E.L."/>
            <person name="Lapidus A."/>
            <person name="Levasseur A."/>
            <person name="Lindquist E."/>
            <person name="Lipzen A."/>
            <person name="Logrieco A.F."/>
            <person name="MacCabe A."/>
            <person name="Maekelae M.R."/>
            <person name="Malavazi I."/>
            <person name="Melin P."/>
            <person name="Meyer V."/>
            <person name="Mielnichuk N."/>
            <person name="Miskei M."/>
            <person name="Molnar A.P."/>
            <person name="Mule G."/>
            <person name="Ngan C.Y."/>
            <person name="Orejas M."/>
            <person name="Orosz E."/>
            <person name="Ouedraogo J.P."/>
            <person name="Overkamp K.M."/>
            <person name="Park H.-S."/>
            <person name="Perrone G."/>
            <person name="Piumi F."/>
            <person name="Punt P.J."/>
            <person name="Ram A.F."/>
            <person name="Ramon A."/>
            <person name="Rauscher S."/>
            <person name="Record E."/>
            <person name="Riano-Pachon D.M."/>
            <person name="Robert V."/>
            <person name="Roehrig J."/>
            <person name="Ruller R."/>
            <person name="Salamov A."/>
            <person name="Salih N.S."/>
            <person name="Samson R.A."/>
            <person name="Sandor E."/>
            <person name="Sanguinetti M."/>
            <person name="Schuetze T."/>
            <person name="Sepcic K."/>
            <person name="Shelest E."/>
            <person name="Sherlock G."/>
            <person name="Sophianopoulou V."/>
            <person name="Squina F.M."/>
            <person name="Sun H."/>
            <person name="Susca A."/>
            <person name="Todd R.B."/>
            <person name="Tsang A."/>
            <person name="Unkles S.E."/>
            <person name="van de Wiele N."/>
            <person name="van Rossen-Uffink D."/>
            <person name="Oliveira J.V."/>
            <person name="Vesth T.C."/>
            <person name="Visser J."/>
            <person name="Yu J.-H."/>
            <person name="Zhou M."/>
            <person name="Andersen M.R."/>
            <person name="Archer D.B."/>
            <person name="Baker S.E."/>
            <person name="Benoit I."/>
            <person name="Brakhage A.A."/>
            <person name="Braus G.H."/>
            <person name="Fischer R."/>
            <person name="Frisvad J.C."/>
            <person name="Goldman G.H."/>
            <person name="Houbraken J."/>
            <person name="Oakley B."/>
            <person name="Pocsi I."/>
            <person name="Scazzocchio C."/>
            <person name="Seiboth B."/>
            <person name="vanKuyk P.A."/>
            <person name="Wortman J."/>
            <person name="Dyer P.S."/>
            <person name="Grigoriev I.V."/>
        </authorList>
    </citation>
    <scope>NUCLEOTIDE SEQUENCE [LARGE SCALE GENOMIC DNA]</scope>
    <source>
        <strain evidence="2">CBS 583.65</strain>
    </source>
</reference>
<dbReference type="SUPFAM" id="SSF48239">
    <property type="entry name" value="Terpenoid cyclases/Protein prenyltransferases"/>
    <property type="match status" value="1"/>
</dbReference>
<dbReference type="AlphaFoldDB" id="A0A1L9P2P3"/>
<dbReference type="PANTHER" id="PTHR43611">
    <property type="entry name" value="ALPHA-D-GLUCOSE 1-PHOSPHATE PHOSPHATASE"/>
    <property type="match status" value="1"/>
</dbReference>
<dbReference type="EMBL" id="KV878125">
    <property type="protein sequence ID" value="OJI95797.1"/>
    <property type="molecule type" value="Genomic_DNA"/>
</dbReference>
<dbReference type="STRING" id="1036611.A0A1L9P2P3"/>
<dbReference type="InterPro" id="IPR008930">
    <property type="entry name" value="Terpenoid_cyclase/PrenylTrfase"/>
</dbReference>
<evidence type="ECO:0008006" key="3">
    <source>
        <dbReference type="Google" id="ProtNLM"/>
    </source>
</evidence>
<dbReference type="VEuPathDB" id="FungiDB:ASPVEDRAFT_66786"/>
<proteinExistence type="predicted"/>
<gene>
    <name evidence="1" type="ORF">ASPVEDRAFT_66786</name>
</gene>
<name>A0A1L9P2P3_ASPVE</name>
<dbReference type="InterPro" id="IPR023214">
    <property type="entry name" value="HAD_sf"/>
</dbReference>
<accession>A0A1L9P2P3</accession>
<dbReference type="InterPro" id="IPR036412">
    <property type="entry name" value="HAD-like_sf"/>
</dbReference>
<dbReference type="OrthoDB" id="2012566at2759"/>
<evidence type="ECO:0000313" key="1">
    <source>
        <dbReference type="EMBL" id="OJI95797.1"/>
    </source>
</evidence>
<dbReference type="GO" id="GO:0016791">
    <property type="term" value="F:phosphatase activity"/>
    <property type="evidence" value="ECO:0007669"/>
    <property type="project" value="UniProtKB-ARBA"/>
</dbReference>
<dbReference type="GeneID" id="63731419"/>
<dbReference type="CDD" id="cd02603">
    <property type="entry name" value="HAD_sEH-N_like"/>
    <property type="match status" value="1"/>
</dbReference>
<dbReference type="Pfam" id="PF00702">
    <property type="entry name" value="Hydrolase"/>
    <property type="match status" value="1"/>
</dbReference>
<keyword evidence="2" id="KW-1185">Reference proteome</keyword>
<protein>
    <recommendedName>
        <fullName evidence="3">HAD-like protein</fullName>
    </recommendedName>
</protein>
<dbReference type="Gene3D" id="3.40.50.1000">
    <property type="entry name" value="HAD superfamily/HAD-like"/>
    <property type="match status" value="1"/>
</dbReference>
<dbReference type="PANTHER" id="PTHR43611:SF3">
    <property type="entry name" value="FLAVIN MONONUCLEOTIDE HYDROLASE 1, CHLOROPLATIC"/>
    <property type="match status" value="1"/>
</dbReference>
<dbReference type="SUPFAM" id="SSF56784">
    <property type="entry name" value="HAD-like"/>
    <property type="match status" value="1"/>
</dbReference>
<dbReference type="Proteomes" id="UP000184073">
    <property type="component" value="Unassembled WGS sequence"/>
</dbReference>
<evidence type="ECO:0000313" key="2">
    <source>
        <dbReference type="Proteomes" id="UP000184073"/>
    </source>
</evidence>